<dbReference type="EMBL" id="JAMKPW020000042">
    <property type="protein sequence ID" value="KAK8195851.1"/>
    <property type="molecule type" value="Genomic_DNA"/>
</dbReference>
<protein>
    <submittedName>
        <fullName evidence="1">Uncharacterized protein</fullName>
    </submittedName>
</protein>
<evidence type="ECO:0000313" key="2">
    <source>
        <dbReference type="Proteomes" id="UP001320706"/>
    </source>
</evidence>
<name>A0ACC3S5L8_9PEZI</name>
<evidence type="ECO:0000313" key="1">
    <source>
        <dbReference type="EMBL" id="KAK8195851.1"/>
    </source>
</evidence>
<sequence length="882" mass="95611">MCDNSRVKSAARTHIHISYIKPVSRLERDLVEILSLPKEHPDKKIMSLAAQVSEAAKGGRGQPDRPQSGMSALLEKTRLGAARRATPDSEALASSDDEHENMLHSTASLKSNSSANAKNGRRASSSWLNEIQSAPHRKASFTGTALSSNNSQPPTPSTENVNISWGPFGPTLGRVASNPATSPWNQSSIWGTDPRNSRLSEITSSPTIGFPTLQPRTSGEEAFGAAVGGKEFTEPTFPFSIPLHPTPKTYRSQSYSVGQTDEDASLITGIGNPALQQRGPRAAPLSAIRHRPSRPSMLGGLTESSNLAQLREVEDDDESSAAGSDQGVRLASPGLKNEHGDSGHSNLMKHVAIESAKARQRAASSSMNTTTEQYRMPFSHAGMADSAARAGAEYAVDEEGDDLDHHSLGSSLIRRYTELTGMSPRYPNLEDMRRSEDIKRAHWQSSPHLDNGVDEGPSRRNSVAGILTRRGSLVAAAANEQANFTPNYGNMTMTPYDDVPNTGGSFEPVFFVGDGTGLEVKEGDLVIVEADRGHDLGTVLHAKVSWPRAKELKERCAEEHYRWLMMFSRHSQSVSGDTVDPNVTDLFKIYKTRIWMSAINPASFASNALQPPSGLGPGALEGRDSPMDPSRRSLANDPDPLGAIPPSQNPTTRTYHETMLANRQTGANNHSQQLSQSQQYNPYMQYPPQQYYPGSAPTYADPRFTSPFPQAKFYQDSQQRFNTAPGGLDDPSSSMPSSANGPSSGNYNLSSPAPEPSAKNARNFGLSTTASMAGGMNFPPSPYGAFNTSSSAFGLPGGTPFMPSAQQNQFAQSNFGQHPQTFGQEAHYNLAGFGQQTPASAKQVASNGLHHDQKNVNNEPDWFDRFRRFNIEPRKDDKEQRT</sequence>
<comment type="caution">
    <text evidence="1">The sequence shown here is derived from an EMBL/GenBank/DDBJ whole genome shotgun (WGS) entry which is preliminary data.</text>
</comment>
<proteinExistence type="predicted"/>
<gene>
    <name evidence="1" type="ORF">M8818_007002</name>
</gene>
<organism evidence="1 2">
    <name type="scientific">Zalaria obscura</name>
    <dbReference type="NCBI Taxonomy" id="2024903"/>
    <lineage>
        <taxon>Eukaryota</taxon>
        <taxon>Fungi</taxon>
        <taxon>Dikarya</taxon>
        <taxon>Ascomycota</taxon>
        <taxon>Pezizomycotina</taxon>
        <taxon>Dothideomycetes</taxon>
        <taxon>Dothideomycetidae</taxon>
        <taxon>Dothideales</taxon>
        <taxon>Zalariaceae</taxon>
        <taxon>Zalaria</taxon>
    </lineage>
</organism>
<accession>A0ACC3S5L8</accession>
<reference evidence="1" key="1">
    <citation type="submission" date="2024-02" db="EMBL/GenBank/DDBJ databases">
        <title>Metagenome Assembled Genome of Zalaria obscura JY119.</title>
        <authorList>
            <person name="Vighnesh L."/>
            <person name="Jagadeeshwari U."/>
            <person name="Venkata Ramana C."/>
            <person name="Sasikala C."/>
        </authorList>
    </citation>
    <scope>NUCLEOTIDE SEQUENCE</scope>
    <source>
        <strain evidence="1">JY119</strain>
    </source>
</reference>
<dbReference type="Proteomes" id="UP001320706">
    <property type="component" value="Unassembled WGS sequence"/>
</dbReference>
<keyword evidence="2" id="KW-1185">Reference proteome</keyword>